<keyword evidence="2" id="KW-0812">Transmembrane</keyword>
<dbReference type="GO" id="GO:0016020">
    <property type="term" value="C:membrane"/>
    <property type="evidence" value="ECO:0007669"/>
    <property type="project" value="TreeGrafter"/>
</dbReference>
<name>A0A7R9GAB9_9CRUS</name>
<reference evidence="4" key="1">
    <citation type="submission" date="2020-11" db="EMBL/GenBank/DDBJ databases">
        <authorList>
            <person name="Tran Van P."/>
        </authorList>
    </citation>
    <scope>NUCLEOTIDE SEQUENCE</scope>
</reference>
<dbReference type="Proteomes" id="UP000678499">
    <property type="component" value="Unassembled WGS sequence"/>
</dbReference>
<keyword evidence="5" id="KW-1185">Reference proteome</keyword>
<dbReference type="AlphaFoldDB" id="A0A7R9GAB9"/>
<proteinExistence type="inferred from homology"/>
<evidence type="ECO:0000256" key="1">
    <source>
        <dbReference type="ARBA" id="ARBA00038357"/>
    </source>
</evidence>
<dbReference type="Pfam" id="PF00173">
    <property type="entry name" value="Cyt-b5"/>
    <property type="match status" value="1"/>
</dbReference>
<evidence type="ECO:0000313" key="5">
    <source>
        <dbReference type="Proteomes" id="UP000678499"/>
    </source>
</evidence>
<dbReference type="EMBL" id="OA882383">
    <property type="protein sequence ID" value="CAD7275037.1"/>
    <property type="molecule type" value="Genomic_DNA"/>
</dbReference>
<dbReference type="OrthoDB" id="10257697at2759"/>
<dbReference type="Gene3D" id="3.10.120.10">
    <property type="entry name" value="Cytochrome b5-like heme/steroid binding domain"/>
    <property type="match status" value="1"/>
</dbReference>
<dbReference type="EMBL" id="CAJPEX010000346">
    <property type="protein sequence ID" value="CAG0915189.1"/>
    <property type="molecule type" value="Genomic_DNA"/>
</dbReference>
<dbReference type="InterPro" id="IPR001199">
    <property type="entry name" value="Cyt_B5-like_heme/steroid-bd"/>
</dbReference>
<feature type="transmembrane region" description="Helical" evidence="2">
    <location>
        <begin position="7"/>
        <end position="24"/>
    </location>
</feature>
<dbReference type="InterPro" id="IPR050577">
    <property type="entry name" value="MAPR/NEUFC/NENF-like"/>
</dbReference>
<dbReference type="SUPFAM" id="SSF55856">
    <property type="entry name" value="Cytochrome b5-like heme/steroid binding domain"/>
    <property type="match status" value="1"/>
</dbReference>
<dbReference type="GO" id="GO:0012505">
    <property type="term" value="C:endomembrane system"/>
    <property type="evidence" value="ECO:0007669"/>
    <property type="project" value="TreeGrafter"/>
</dbReference>
<sequence length="111" mass="12075">MGAIKNYVLIGAILFGIVAIIHEWNPAALSYWGLSPKKTLETDWAKLMADQGLAVEDDLQPERIFKSEQLSNPTDGKIFLAILGRVYDVTDGKDHYGPGGGYAFFAGEVAS</sequence>
<evidence type="ECO:0000259" key="3">
    <source>
        <dbReference type="Pfam" id="PF00173"/>
    </source>
</evidence>
<keyword evidence="2" id="KW-1133">Transmembrane helix</keyword>
<protein>
    <recommendedName>
        <fullName evidence="3">Cytochrome b5 heme-binding domain-containing protein</fullName>
    </recommendedName>
</protein>
<evidence type="ECO:0000313" key="4">
    <source>
        <dbReference type="EMBL" id="CAD7275037.1"/>
    </source>
</evidence>
<evidence type="ECO:0000256" key="2">
    <source>
        <dbReference type="SAM" id="Phobius"/>
    </source>
</evidence>
<dbReference type="InterPro" id="IPR036400">
    <property type="entry name" value="Cyt_B5-like_heme/steroid_sf"/>
</dbReference>
<gene>
    <name evidence="4" type="ORF">NMOB1V02_LOCUS2844</name>
</gene>
<comment type="similarity">
    <text evidence="1">Belongs to the cytochrome b5 family. MAPR subfamily.</text>
</comment>
<dbReference type="PANTHER" id="PTHR10281">
    <property type="entry name" value="MEMBRANE-ASSOCIATED PROGESTERONE RECEPTOR COMPONENT-RELATED"/>
    <property type="match status" value="1"/>
</dbReference>
<feature type="domain" description="Cytochrome b5 heme-binding" evidence="3">
    <location>
        <begin position="74"/>
        <end position="108"/>
    </location>
</feature>
<accession>A0A7R9GAB9</accession>
<organism evidence="4">
    <name type="scientific">Notodromas monacha</name>
    <dbReference type="NCBI Taxonomy" id="399045"/>
    <lineage>
        <taxon>Eukaryota</taxon>
        <taxon>Metazoa</taxon>
        <taxon>Ecdysozoa</taxon>
        <taxon>Arthropoda</taxon>
        <taxon>Crustacea</taxon>
        <taxon>Oligostraca</taxon>
        <taxon>Ostracoda</taxon>
        <taxon>Podocopa</taxon>
        <taxon>Podocopida</taxon>
        <taxon>Cypridocopina</taxon>
        <taxon>Cypridoidea</taxon>
        <taxon>Cyprididae</taxon>
        <taxon>Notodromas</taxon>
    </lineage>
</organism>
<dbReference type="PANTHER" id="PTHR10281:SF4">
    <property type="entry name" value="NEUFERRICIN"/>
    <property type="match status" value="1"/>
</dbReference>
<keyword evidence="2" id="KW-0472">Membrane</keyword>